<protein>
    <submittedName>
        <fullName evidence="3">Nuclease-like protein</fullName>
    </submittedName>
</protein>
<dbReference type="EMBL" id="PDJI01000004">
    <property type="protein sequence ID" value="PFG39516.1"/>
    <property type="molecule type" value="Genomic_DNA"/>
</dbReference>
<dbReference type="Proteomes" id="UP000222106">
    <property type="component" value="Unassembled WGS sequence"/>
</dbReference>
<dbReference type="InterPro" id="IPR011528">
    <property type="entry name" value="NERD"/>
</dbReference>
<feature type="region of interest" description="Disordered" evidence="1">
    <location>
        <begin position="49"/>
        <end position="84"/>
    </location>
</feature>
<keyword evidence="4" id="KW-1185">Reference proteome</keyword>
<comment type="caution">
    <text evidence="3">The sequence shown here is derived from an EMBL/GenBank/DDBJ whole genome shotgun (WGS) entry which is preliminary data.</text>
</comment>
<proteinExistence type="predicted"/>
<accession>A0A2A9ELN7</accession>
<gene>
    <name evidence="3" type="ORF">ATJ97_2022</name>
</gene>
<dbReference type="PROSITE" id="PS50965">
    <property type="entry name" value="NERD"/>
    <property type="match status" value="1"/>
</dbReference>
<name>A0A2A9ELN7_9MICO</name>
<evidence type="ECO:0000256" key="1">
    <source>
        <dbReference type="SAM" id="MobiDB-lite"/>
    </source>
</evidence>
<evidence type="ECO:0000313" key="3">
    <source>
        <dbReference type="EMBL" id="PFG39516.1"/>
    </source>
</evidence>
<sequence length="277" mass="30558">MPDKRMRLRYAGRCRLCGAELAAKSEAIYERSTKTVRCVDCQTTSAPANEPAEQFFTPPPPATLEHGVAGASARREHERRKAKDEERLRAKWGRFGGIAVALSDERQTTQAWDGGAVGEERLGARLDALASDEVVVLHDRRIPGSRANIDHIVVTRAGIWVIDAKRYRGRRPELRVEGGILRPRTEKLLVGRRDCTRLVDGVLNQVELVQEHVGQVPVRGALCFVEADWPLIGGSFTTRGVEVLWFRRLARMLAGQPDGGVDVAAVANVVAARFLPA</sequence>
<evidence type="ECO:0000259" key="2">
    <source>
        <dbReference type="PROSITE" id="PS50965"/>
    </source>
</evidence>
<organism evidence="3 4">
    <name type="scientific">Georgenia soli</name>
    <dbReference type="NCBI Taxonomy" id="638953"/>
    <lineage>
        <taxon>Bacteria</taxon>
        <taxon>Bacillati</taxon>
        <taxon>Actinomycetota</taxon>
        <taxon>Actinomycetes</taxon>
        <taxon>Micrococcales</taxon>
        <taxon>Bogoriellaceae</taxon>
        <taxon>Georgenia</taxon>
    </lineage>
</organism>
<feature type="compositionally biased region" description="Basic and acidic residues" evidence="1">
    <location>
        <begin position="73"/>
        <end position="84"/>
    </location>
</feature>
<dbReference type="Pfam" id="PF08378">
    <property type="entry name" value="NERD"/>
    <property type="match status" value="1"/>
</dbReference>
<dbReference type="AlphaFoldDB" id="A0A2A9ELN7"/>
<evidence type="ECO:0000313" key="4">
    <source>
        <dbReference type="Proteomes" id="UP000222106"/>
    </source>
</evidence>
<feature type="domain" description="NERD" evidence="2">
    <location>
        <begin position="114"/>
        <end position="209"/>
    </location>
</feature>
<reference evidence="3 4" key="1">
    <citation type="submission" date="2017-10" db="EMBL/GenBank/DDBJ databases">
        <title>Sequencing the genomes of 1000 actinobacteria strains.</title>
        <authorList>
            <person name="Klenk H.-P."/>
        </authorList>
    </citation>
    <scope>NUCLEOTIDE SEQUENCE [LARGE SCALE GENOMIC DNA]</scope>
    <source>
        <strain evidence="3 4">DSM 21838</strain>
    </source>
</reference>